<dbReference type="Gene3D" id="3.40.630.30">
    <property type="match status" value="1"/>
</dbReference>
<evidence type="ECO:0000313" key="3">
    <source>
        <dbReference type="EMBL" id="EWM52284.1"/>
    </source>
</evidence>
<dbReference type="eggNOG" id="COG0456">
    <property type="taxonomic scope" value="Bacteria"/>
</dbReference>
<dbReference type="Pfam" id="PF00583">
    <property type="entry name" value="Acetyltransf_1"/>
    <property type="match status" value="1"/>
</dbReference>
<dbReference type="CDD" id="cd04301">
    <property type="entry name" value="NAT_SF"/>
    <property type="match status" value="1"/>
</dbReference>
<evidence type="ECO:0000313" key="4">
    <source>
        <dbReference type="Proteomes" id="UP000019365"/>
    </source>
</evidence>
<dbReference type="InterPro" id="IPR016181">
    <property type="entry name" value="Acyl_CoA_acyltransferase"/>
</dbReference>
<feature type="domain" description="N-acetyltransferase" evidence="2">
    <location>
        <begin position="19"/>
        <end position="151"/>
    </location>
</feature>
<dbReference type="PANTHER" id="PTHR13947:SF37">
    <property type="entry name" value="LD18367P"/>
    <property type="match status" value="1"/>
</dbReference>
<comment type="caution">
    <text evidence="3">The sequence shown here is derived from an EMBL/GenBank/DDBJ whole genome shotgun (WGS) entry which is preliminary data.</text>
</comment>
<dbReference type="PATRIC" id="fig|1341157.4.peg.3057"/>
<reference evidence="3 4" key="1">
    <citation type="journal article" date="2014" name="PLoS ONE">
        <title>Rumen cellulosomics: divergent fiber-degrading strategies revealed by comparative genome-wide analysis of six ruminococcal strains.</title>
        <authorList>
            <person name="Dassa B."/>
            <person name="Borovok I."/>
            <person name="Ruimy-Israeli V."/>
            <person name="Lamed R."/>
            <person name="Flint H.J."/>
            <person name="Duncan S.H."/>
            <person name="Henrissat B."/>
            <person name="Coutinho P."/>
            <person name="Morrison M."/>
            <person name="Mosoni P."/>
            <person name="Yeoman C.J."/>
            <person name="White B.A."/>
            <person name="Bayer E.A."/>
        </authorList>
    </citation>
    <scope>NUCLEOTIDE SEQUENCE [LARGE SCALE GENOMIC DNA]</scope>
    <source>
        <strain evidence="3 4">007c</strain>
    </source>
</reference>
<keyword evidence="4" id="KW-1185">Reference proteome</keyword>
<organism evidence="3 4">
    <name type="scientific">Ruminococcus flavefaciens 007c</name>
    <dbReference type="NCBI Taxonomy" id="1341157"/>
    <lineage>
        <taxon>Bacteria</taxon>
        <taxon>Bacillati</taxon>
        <taxon>Bacillota</taxon>
        <taxon>Clostridia</taxon>
        <taxon>Eubacteriales</taxon>
        <taxon>Oscillospiraceae</taxon>
        <taxon>Ruminococcus</taxon>
    </lineage>
</organism>
<dbReference type="SUPFAM" id="SSF55729">
    <property type="entry name" value="Acyl-CoA N-acyltransferases (Nat)"/>
    <property type="match status" value="1"/>
</dbReference>
<dbReference type="InterPro" id="IPR050769">
    <property type="entry name" value="NAT_camello-type"/>
</dbReference>
<dbReference type="Proteomes" id="UP000019365">
    <property type="component" value="Unassembled WGS sequence"/>
</dbReference>
<dbReference type="PANTHER" id="PTHR13947">
    <property type="entry name" value="GNAT FAMILY N-ACETYLTRANSFERASE"/>
    <property type="match status" value="1"/>
</dbReference>
<dbReference type="EMBL" id="ATAX01000036">
    <property type="protein sequence ID" value="EWM52284.1"/>
    <property type="molecule type" value="Genomic_DNA"/>
</dbReference>
<dbReference type="PROSITE" id="PS51186">
    <property type="entry name" value="GNAT"/>
    <property type="match status" value="1"/>
</dbReference>
<evidence type="ECO:0000256" key="1">
    <source>
        <dbReference type="ARBA" id="ARBA00022679"/>
    </source>
</evidence>
<dbReference type="GO" id="GO:0008080">
    <property type="term" value="F:N-acetyltransferase activity"/>
    <property type="evidence" value="ECO:0007669"/>
    <property type="project" value="InterPro"/>
</dbReference>
<name>W7UL29_RUMFL</name>
<sequence length="151" mass="17561">MRFSAYTMEYRGDPVSESLRPRHYKAEDHREYKRIYEDCFHKMRSSLGLPRECCKSSDELLKNRENIFILEENGAIIGSVAVFDNEIDDLFVAKEHQRKGIGMRLLRFAVALLQQRNSERIILHAADVNKGAVSMYLSCGFVITDEEEIIR</sequence>
<dbReference type="OrthoDB" id="95438at2"/>
<gene>
    <name evidence="3" type="ORF">RF007C_13100</name>
</gene>
<evidence type="ECO:0000259" key="2">
    <source>
        <dbReference type="PROSITE" id="PS51186"/>
    </source>
</evidence>
<accession>W7UL29</accession>
<dbReference type="InterPro" id="IPR000182">
    <property type="entry name" value="GNAT_dom"/>
</dbReference>
<proteinExistence type="predicted"/>
<keyword evidence="1" id="KW-0808">Transferase</keyword>
<dbReference type="AlphaFoldDB" id="W7UL29"/>
<protein>
    <recommendedName>
        <fullName evidence="2">N-acetyltransferase domain-containing protein</fullName>
    </recommendedName>
</protein>
<dbReference type="RefSeq" id="WP_019680526.1">
    <property type="nucleotide sequence ID" value="NZ_ATAX01000036.1"/>
</dbReference>